<dbReference type="EMBL" id="GBXM01079615">
    <property type="protein sequence ID" value="JAH28962.1"/>
    <property type="molecule type" value="Transcribed_RNA"/>
</dbReference>
<organism evidence="1">
    <name type="scientific">Anguilla anguilla</name>
    <name type="common">European freshwater eel</name>
    <name type="synonym">Muraena anguilla</name>
    <dbReference type="NCBI Taxonomy" id="7936"/>
    <lineage>
        <taxon>Eukaryota</taxon>
        <taxon>Metazoa</taxon>
        <taxon>Chordata</taxon>
        <taxon>Craniata</taxon>
        <taxon>Vertebrata</taxon>
        <taxon>Euteleostomi</taxon>
        <taxon>Actinopterygii</taxon>
        <taxon>Neopterygii</taxon>
        <taxon>Teleostei</taxon>
        <taxon>Anguilliformes</taxon>
        <taxon>Anguillidae</taxon>
        <taxon>Anguilla</taxon>
    </lineage>
</organism>
<proteinExistence type="predicted"/>
<sequence>MSLIRMITSLSLILCQDLNSFPKIPRKALLLQL</sequence>
<name>A0A0E9RJH6_ANGAN</name>
<accession>A0A0E9RJH6</accession>
<reference evidence="1" key="2">
    <citation type="journal article" date="2015" name="Fish Shellfish Immunol.">
        <title>Early steps in the European eel (Anguilla anguilla)-Vibrio vulnificus interaction in the gills: Role of the RtxA13 toxin.</title>
        <authorList>
            <person name="Callol A."/>
            <person name="Pajuelo D."/>
            <person name="Ebbesson L."/>
            <person name="Teles M."/>
            <person name="MacKenzie S."/>
            <person name="Amaro C."/>
        </authorList>
    </citation>
    <scope>NUCLEOTIDE SEQUENCE</scope>
</reference>
<protein>
    <submittedName>
        <fullName evidence="1">Uncharacterized protein</fullName>
    </submittedName>
</protein>
<reference evidence="1" key="1">
    <citation type="submission" date="2014-11" db="EMBL/GenBank/DDBJ databases">
        <authorList>
            <person name="Amaro Gonzalez C."/>
        </authorList>
    </citation>
    <scope>NUCLEOTIDE SEQUENCE</scope>
</reference>
<evidence type="ECO:0000313" key="1">
    <source>
        <dbReference type="EMBL" id="JAH28962.1"/>
    </source>
</evidence>
<dbReference type="AlphaFoldDB" id="A0A0E9RJH6"/>